<dbReference type="KEGG" id="psi:S70_02200"/>
<sequence>MVKENFMGSLKKLVQGEYSIHLLFIIIWYVGTASIQFIFEKYPTAHGIYRIDTMLYLFATSRFLQALLSLIAFVGIFSTQRKQLTKVGMIYLIIIAPALSFYIASFYDLIIYINAGDCESSPWCMRTYFTK</sequence>
<accession>A0A140NGU1</accession>
<gene>
    <name evidence="2" type="ordered locus">S70_02200</name>
</gene>
<dbReference type="AlphaFoldDB" id="A0A140NGU1"/>
<reference evidence="3" key="2">
    <citation type="submission" date="2012-04" db="EMBL/GenBank/DDBJ databases">
        <title>Complete genome sequence of Providencia stuartii clinical isolate MRSN 2154.</title>
        <authorList>
            <person name="Clifford R.J."/>
            <person name="Hang J."/>
            <person name="Riley M.C."/>
            <person name="Onmus-Leone F."/>
            <person name="Kuschner R.A."/>
            <person name="Lesho E.P."/>
            <person name="Waterman P.E."/>
        </authorList>
    </citation>
    <scope>NUCLEOTIDE SEQUENCE [LARGE SCALE GENOMIC DNA]</scope>
    <source>
        <strain evidence="3">MRSN 2154</strain>
    </source>
</reference>
<dbReference type="Proteomes" id="UP000005012">
    <property type="component" value="Chromosome"/>
</dbReference>
<proteinExistence type="predicted"/>
<reference evidence="2 3" key="1">
    <citation type="journal article" date="2012" name="J. Bacteriol.">
        <title>Complete Genome Sequence of Providencia stuartii Clinical Isolate MRSN 2154.</title>
        <authorList>
            <person name="Clifford R.J."/>
            <person name="Hang J."/>
            <person name="Riley M.C."/>
            <person name="Onmus-Leone F."/>
            <person name="Kuschner R.A."/>
            <person name="Lesho E.P."/>
            <person name="Waterman P.E."/>
        </authorList>
    </citation>
    <scope>NUCLEOTIDE SEQUENCE [LARGE SCALE GENOMIC DNA]</scope>
    <source>
        <strain evidence="2 3">MRSN 2154</strain>
    </source>
</reference>
<feature type="transmembrane region" description="Helical" evidence="1">
    <location>
        <begin position="89"/>
        <end position="113"/>
    </location>
</feature>
<protein>
    <submittedName>
        <fullName evidence="2">Uncharacterized protein</fullName>
    </submittedName>
</protein>
<dbReference type="EMBL" id="CP003488">
    <property type="protein sequence ID" value="AFH92335.1"/>
    <property type="molecule type" value="Genomic_DNA"/>
</dbReference>
<keyword evidence="1" id="KW-0472">Membrane</keyword>
<keyword evidence="1" id="KW-1133">Transmembrane helix</keyword>
<evidence type="ECO:0000313" key="3">
    <source>
        <dbReference type="Proteomes" id="UP000005012"/>
    </source>
</evidence>
<feature type="transmembrane region" description="Helical" evidence="1">
    <location>
        <begin position="54"/>
        <end position="77"/>
    </location>
</feature>
<evidence type="ECO:0000256" key="1">
    <source>
        <dbReference type="SAM" id="Phobius"/>
    </source>
</evidence>
<evidence type="ECO:0000313" key="2">
    <source>
        <dbReference type="EMBL" id="AFH92335.1"/>
    </source>
</evidence>
<keyword evidence="1" id="KW-0812">Transmembrane</keyword>
<organism evidence="2 3">
    <name type="scientific">Providencia stuartii (strain MRSN 2154)</name>
    <dbReference type="NCBI Taxonomy" id="1157951"/>
    <lineage>
        <taxon>Bacteria</taxon>
        <taxon>Pseudomonadati</taxon>
        <taxon>Pseudomonadota</taxon>
        <taxon>Gammaproteobacteria</taxon>
        <taxon>Enterobacterales</taxon>
        <taxon>Morganellaceae</taxon>
        <taxon>Providencia</taxon>
    </lineage>
</organism>
<feature type="transmembrane region" description="Helical" evidence="1">
    <location>
        <begin position="20"/>
        <end position="39"/>
    </location>
</feature>
<name>A0A140NGU1_PROSM</name>
<dbReference type="HOGENOM" id="CLU_1925713_0_0_6"/>